<name>A0ACB7WX81_9ERIC</name>
<gene>
    <name evidence="1" type="ORF">Vadar_002503</name>
</gene>
<reference evidence="1 2" key="1">
    <citation type="journal article" date="2021" name="Hortic Res">
        <title>High-quality reference genome and annotation aids understanding of berry development for evergreen blueberry (Vaccinium darrowii).</title>
        <authorList>
            <person name="Yu J."/>
            <person name="Hulse-Kemp A.M."/>
            <person name="Babiker E."/>
            <person name="Staton M."/>
        </authorList>
    </citation>
    <scope>NUCLEOTIDE SEQUENCE [LARGE SCALE GENOMIC DNA]</scope>
    <source>
        <strain evidence="2">cv. NJ 8807/NJ 8810</strain>
        <tissue evidence="1">Young leaf</tissue>
    </source>
</reference>
<evidence type="ECO:0000313" key="1">
    <source>
        <dbReference type="EMBL" id="KAH7833032.1"/>
    </source>
</evidence>
<protein>
    <submittedName>
        <fullName evidence="1">Uncharacterized protein</fullName>
    </submittedName>
</protein>
<comment type="caution">
    <text evidence="1">The sequence shown here is derived from an EMBL/GenBank/DDBJ whole genome shotgun (WGS) entry which is preliminary data.</text>
</comment>
<proteinExistence type="predicted"/>
<keyword evidence="2" id="KW-1185">Reference proteome</keyword>
<organism evidence="1 2">
    <name type="scientific">Vaccinium darrowii</name>
    <dbReference type="NCBI Taxonomy" id="229202"/>
    <lineage>
        <taxon>Eukaryota</taxon>
        <taxon>Viridiplantae</taxon>
        <taxon>Streptophyta</taxon>
        <taxon>Embryophyta</taxon>
        <taxon>Tracheophyta</taxon>
        <taxon>Spermatophyta</taxon>
        <taxon>Magnoliopsida</taxon>
        <taxon>eudicotyledons</taxon>
        <taxon>Gunneridae</taxon>
        <taxon>Pentapetalae</taxon>
        <taxon>asterids</taxon>
        <taxon>Ericales</taxon>
        <taxon>Ericaceae</taxon>
        <taxon>Vaccinioideae</taxon>
        <taxon>Vaccinieae</taxon>
        <taxon>Vaccinium</taxon>
    </lineage>
</organism>
<dbReference type="Proteomes" id="UP000828048">
    <property type="component" value="Chromosome 2"/>
</dbReference>
<accession>A0ACB7WX81</accession>
<dbReference type="EMBL" id="CM037152">
    <property type="protein sequence ID" value="KAH7833032.1"/>
    <property type="molecule type" value="Genomic_DNA"/>
</dbReference>
<evidence type="ECO:0000313" key="2">
    <source>
        <dbReference type="Proteomes" id="UP000828048"/>
    </source>
</evidence>
<sequence>MEEREGDKVVTGKEEETPPEASSVKVEEVGTAPYDWRFPTTNQSRHCYSRYLEYHKSRGGTSKEPSVSSQGQFREKMLSLLPLLLT</sequence>